<dbReference type="EMBL" id="CACRUV010000021">
    <property type="protein sequence ID" value="VYU30928.1"/>
    <property type="molecule type" value="Genomic_DNA"/>
</dbReference>
<sequence length="321" mass="37225">MIAKVNGKLLSLLLKMILNLSNLTEEMEKRLSDQLRYLTISAIDEEWGIVVTTVGYQFIPPKGNYPLSKHPDNYNFKPQTGRILNEYQLVYITKGSGYFSSQSCKMQKINAGTMILLFPGEWHSYYPDSETGWDEYWVGFRGVHIDRRVEKRFFTREEPLQHIGLSATIVGLYEDILKFASQEKTGYQEMISSIVLHILGTVYYKRRNNSFTNTYVVDKINEARILMKEQVENPLTPEEIASRLGLGYSWFRRMFKEYTGVSPAQYQLQQKLLKAKELLTSSSMNISEIAYSLKFENAGQFSTFFKKKEGVTPSEFRERAH</sequence>
<dbReference type="PANTHER" id="PTHR43280:SF30">
    <property type="entry name" value="MMSAB OPERON REGULATORY PROTEIN"/>
    <property type="match status" value="1"/>
</dbReference>
<keyword evidence="2" id="KW-0238">DNA-binding</keyword>
<reference evidence="6" key="1">
    <citation type="submission" date="2019-11" db="EMBL/GenBank/DDBJ databases">
        <authorList>
            <person name="Feng L."/>
        </authorList>
    </citation>
    <scope>NUCLEOTIDE SEQUENCE</scope>
    <source>
        <strain evidence="6">PmerdaeLFYP103</strain>
    </source>
</reference>
<evidence type="ECO:0000313" key="5">
    <source>
        <dbReference type="EMBL" id="GKH71634.1"/>
    </source>
</evidence>
<dbReference type="SMART" id="SM00342">
    <property type="entry name" value="HTH_ARAC"/>
    <property type="match status" value="1"/>
</dbReference>
<dbReference type="Proteomes" id="UP001055114">
    <property type="component" value="Unassembled WGS sequence"/>
</dbReference>
<dbReference type="InterPro" id="IPR020449">
    <property type="entry name" value="Tscrpt_reg_AraC-type_HTH"/>
</dbReference>
<gene>
    <name evidence="6" type="primary">rhaS_1</name>
    <name evidence="5" type="ORF">CE91St3_14970</name>
    <name evidence="6" type="ORF">PMLFYP103_01750</name>
</gene>
<dbReference type="Gene3D" id="2.60.120.280">
    <property type="entry name" value="Regulatory protein AraC"/>
    <property type="match status" value="1"/>
</dbReference>
<dbReference type="Pfam" id="PF12833">
    <property type="entry name" value="HTH_18"/>
    <property type="match status" value="1"/>
</dbReference>
<evidence type="ECO:0000256" key="2">
    <source>
        <dbReference type="ARBA" id="ARBA00023125"/>
    </source>
</evidence>
<dbReference type="Pfam" id="PF02311">
    <property type="entry name" value="AraC_binding"/>
    <property type="match status" value="1"/>
</dbReference>
<feature type="domain" description="HTH araC/xylS-type" evidence="4">
    <location>
        <begin position="221"/>
        <end position="319"/>
    </location>
</feature>
<proteinExistence type="predicted"/>
<dbReference type="GO" id="GO:0043565">
    <property type="term" value="F:sequence-specific DNA binding"/>
    <property type="evidence" value="ECO:0007669"/>
    <property type="project" value="InterPro"/>
</dbReference>
<organism evidence="6">
    <name type="scientific">Parabacteroides merdae</name>
    <dbReference type="NCBI Taxonomy" id="46503"/>
    <lineage>
        <taxon>Bacteria</taxon>
        <taxon>Pseudomonadati</taxon>
        <taxon>Bacteroidota</taxon>
        <taxon>Bacteroidia</taxon>
        <taxon>Bacteroidales</taxon>
        <taxon>Tannerellaceae</taxon>
        <taxon>Parabacteroides</taxon>
    </lineage>
</organism>
<dbReference type="AlphaFoldDB" id="A0A6N3DUC4"/>
<dbReference type="SUPFAM" id="SSF51215">
    <property type="entry name" value="Regulatory protein AraC"/>
    <property type="match status" value="1"/>
</dbReference>
<dbReference type="InterPro" id="IPR003313">
    <property type="entry name" value="AraC-bd"/>
</dbReference>
<dbReference type="PANTHER" id="PTHR43280">
    <property type="entry name" value="ARAC-FAMILY TRANSCRIPTIONAL REGULATOR"/>
    <property type="match status" value="1"/>
</dbReference>
<evidence type="ECO:0000256" key="3">
    <source>
        <dbReference type="ARBA" id="ARBA00023163"/>
    </source>
</evidence>
<evidence type="ECO:0000256" key="1">
    <source>
        <dbReference type="ARBA" id="ARBA00023015"/>
    </source>
</evidence>
<evidence type="ECO:0000259" key="4">
    <source>
        <dbReference type="PROSITE" id="PS01124"/>
    </source>
</evidence>
<dbReference type="PRINTS" id="PR00032">
    <property type="entry name" value="HTHARAC"/>
</dbReference>
<dbReference type="PROSITE" id="PS01124">
    <property type="entry name" value="HTH_ARAC_FAMILY_2"/>
    <property type="match status" value="1"/>
</dbReference>
<dbReference type="InterPro" id="IPR037923">
    <property type="entry name" value="HTH-like"/>
</dbReference>
<dbReference type="InterPro" id="IPR009057">
    <property type="entry name" value="Homeodomain-like_sf"/>
</dbReference>
<dbReference type="EMBL" id="BQNZ01000001">
    <property type="protein sequence ID" value="GKH71634.1"/>
    <property type="molecule type" value="Genomic_DNA"/>
</dbReference>
<evidence type="ECO:0000313" key="6">
    <source>
        <dbReference type="EMBL" id="VYU30928.1"/>
    </source>
</evidence>
<reference evidence="5" key="2">
    <citation type="submission" date="2022-01" db="EMBL/GenBank/DDBJ databases">
        <title>Novel bile acid biosynthetic pathways are enriched in the microbiome of centenarians.</title>
        <authorList>
            <person name="Sato Y."/>
            <person name="Atarashi K."/>
            <person name="Plichta R.D."/>
            <person name="Arai Y."/>
            <person name="Sasajima S."/>
            <person name="Kearney M.S."/>
            <person name="Suda W."/>
            <person name="Takeshita K."/>
            <person name="Sasaki T."/>
            <person name="Okamoto S."/>
            <person name="Skelly N.A."/>
            <person name="Okamura Y."/>
            <person name="Vlamakis H."/>
            <person name="Li Y."/>
            <person name="Tanoue T."/>
            <person name="Takei H."/>
            <person name="Nittono H."/>
            <person name="Narushima S."/>
            <person name="Irie J."/>
            <person name="Itoh H."/>
            <person name="Moriya K."/>
            <person name="Sugiura Y."/>
            <person name="Suematsu M."/>
            <person name="Moritoki N."/>
            <person name="Shibata S."/>
            <person name="Littman R.D."/>
            <person name="Fischbach A.M."/>
            <person name="Uwamino Y."/>
            <person name="Inoue T."/>
            <person name="Honda A."/>
            <person name="Hattori M."/>
            <person name="Murai T."/>
            <person name="Xavier J.R."/>
            <person name="Hirose N."/>
            <person name="Honda K."/>
        </authorList>
    </citation>
    <scope>NUCLEOTIDE SEQUENCE</scope>
    <source>
        <strain evidence="5">CE91-St3</strain>
    </source>
</reference>
<dbReference type="GO" id="GO:0003700">
    <property type="term" value="F:DNA-binding transcription factor activity"/>
    <property type="evidence" value="ECO:0007669"/>
    <property type="project" value="InterPro"/>
</dbReference>
<dbReference type="Gene3D" id="1.10.10.60">
    <property type="entry name" value="Homeodomain-like"/>
    <property type="match status" value="2"/>
</dbReference>
<dbReference type="InterPro" id="IPR018060">
    <property type="entry name" value="HTH_AraC"/>
</dbReference>
<name>A0A6N3DUC4_9BACT</name>
<protein>
    <submittedName>
        <fullName evidence="6">HTH-type transcriptional activator RhaS</fullName>
    </submittedName>
    <submittedName>
        <fullName evidence="5">Transcriptional regulator</fullName>
    </submittedName>
</protein>
<keyword evidence="3" id="KW-0804">Transcription</keyword>
<accession>A0A6N3DUC4</accession>
<keyword evidence="1" id="KW-0805">Transcription regulation</keyword>
<dbReference type="SUPFAM" id="SSF46689">
    <property type="entry name" value="Homeodomain-like"/>
    <property type="match status" value="2"/>
</dbReference>